<dbReference type="Pfam" id="PF00174">
    <property type="entry name" value="Oxidored_molyb"/>
    <property type="match status" value="1"/>
</dbReference>
<feature type="domain" description="Oxidoreductase molybdopterin-binding" evidence="1">
    <location>
        <begin position="118"/>
        <end position="191"/>
    </location>
</feature>
<comment type="caution">
    <text evidence="2">The sequence shown here is derived from an EMBL/GenBank/DDBJ whole genome shotgun (WGS) entry which is preliminary data.</text>
</comment>
<dbReference type="InterPro" id="IPR000572">
    <property type="entry name" value="OxRdtase_Mopterin-bd_dom"/>
</dbReference>
<protein>
    <submittedName>
        <fullName evidence="2">Molybdopterin-dependent oxidoreductase</fullName>
    </submittedName>
</protein>
<dbReference type="AlphaFoldDB" id="A0A8J7K2M2"/>
<evidence type="ECO:0000313" key="3">
    <source>
        <dbReference type="Proteomes" id="UP000604481"/>
    </source>
</evidence>
<proteinExistence type="predicted"/>
<evidence type="ECO:0000259" key="1">
    <source>
        <dbReference type="Pfam" id="PF00174"/>
    </source>
</evidence>
<accession>A0A8J7K2M2</accession>
<dbReference type="Proteomes" id="UP000604481">
    <property type="component" value="Unassembled WGS sequence"/>
</dbReference>
<dbReference type="SUPFAM" id="SSF56524">
    <property type="entry name" value="Oxidoreductase molybdopterin-binding domain"/>
    <property type="match status" value="1"/>
</dbReference>
<reference evidence="2 3" key="1">
    <citation type="submission" date="2020-10" db="EMBL/GenBank/DDBJ databases">
        <title>The genome sequence of Chitinilyticum litopenaei 4Y14.</title>
        <authorList>
            <person name="Liu Y."/>
        </authorList>
    </citation>
    <scope>NUCLEOTIDE SEQUENCE [LARGE SCALE GENOMIC DNA]</scope>
    <source>
        <strain evidence="2 3">4Y14</strain>
    </source>
</reference>
<dbReference type="RefSeq" id="WP_194116751.1">
    <property type="nucleotide sequence ID" value="NZ_JADFUA010000008.1"/>
</dbReference>
<keyword evidence="3" id="KW-1185">Reference proteome</keyword>
<dbReference type="Gene3D" id="3.90.420.10">
    <property type="entry name" value="Oxidoreductase, molybdopterin-binding domain"/>
    <property type="match status" value="1"/>
</dbReference>
<dbReference type="InterPro" id="IPR036374">
    <property type="entry name" value="OxRdtase_Mopterin-bd_sf"/>
</dbReference>
<organism evidence="2 3">
    <name type="scientific">Chitinilyticum piscinae</name>
    <dbReference type="NCBI Taxonomy" id="2866724"/>
    <lineage>
        <taxon>Bacteria</taxon>
        <taxon>Pseudomonadati</taxon>
        <taxon>Pseudomonadota</taxon>
        <taxon>Betaproteobacteria</taxon>
        <taxon>Neisseriales</taxon>
        <taxon>Chitinibacteraceae</taxon>
        <taxon>Chitinilyticum</taxon>
    </lineage>
</organism>
<evidence type="ECO:0000313" key="2">
    <source>
        <dbReference type="EMBL" id="MBE9610222.1"/>
    </source>
</evidence>
<gene>
    <name evidence="2" type="ORF">INR99_12800</name>
</gene>
<sequence>MVAILSAMVGNASSENSALYACRRIIACAMPGGWQQYSKQENHINSMLEIHVRIRSILLGLSLTLLPLLSAHALEKPRGEVLLTVSGTLGVTNDGEKAVFDRAMLEKLPQYKYTVVVPWFSGPQVFEGPLLADVLAAAKAKGSQLTFKALNDYMIGMPLEDAKANAAILAMKHNGEVMTPRNKGPLFVMFPFERAELRKSEFYQRCVWQLASIDVK</sequence>
<name>A0A8J7K2M2_9NEIS</name>
<dbReference type="EMBL" id="JADFUA010000008">
    <property type="protein sequence ID" value="MBE9610222.1"/>
    <property type="molecule type" value="Genomic_DNA"/>
</dbReference>